<comment type="caution">
    <text evidence="1">The sequence shown here is derived from an EMBL/GenBank/DDBJ whole genome shotgun (WGS) entry which is preliminary data.</text>
</comment>
<reference evidence="2" key="1">
    <citation type="submission" date="2020-12" db="EMBL/GenBank/DDBJ databases">
        <title>Hymenobacter sp.</title>
        <authorList>
            <person name="Kim M.K."/>
        </authorList>
    </citation>
    <scope>NUCLEOTIDE SEQUENCE [LARGE SCALE GENOMIC DNA]</scope>
    <source>
        <strain evidence="2">BT553</strain>
    </source>
</reference>
<accession>A0ABS0XQN8</accession>
<proteinExistence type="predicted"/>
<keyword evidence="2" id="KW-1185">Reference proteome</keyword>
<dbReference type="RefSeq" id="WP_199037507.1">
    <property type="nucleotide sequence ID" value="NZ_JAELXS010000005.1"/>
</dbReference>
<evidence type="ECO:0000313" key="2">
    <source>
        <dbReference type="Proteomes" id="UP000640426"/>
    </source>
</evidence>
<organism evidence="1 2">
    <name type="scientific">Sphingomonas mollis</name>
    <dbReference type="NCBI Taxonomy" id="2795726"/>
    <lineage>
        <taxon>Bacteria</taxon>
        <taxon>Pseudomonadati</taxon>
        <taxon>Pseudomonadota</taxon>
        <taxon>Alphaproteobacteria</taxon>
        <taxon>Sphingomonadales</taxon>
        <taxon>Sphingomonadaceae</taxon>
        <taxon>Sphingomonas</taxon>
    </lineage>
</organism>
<evidence type="ECO:0000313" key="1">
    <source>
        <dbReference type="EMBL" id="MBJ6122100.1"/>
    </source>
</evidence>
<protein>
    <submittedName>
        <fullName evidence="1">DUF11 domain-containing protein</fullName>
    </submittedName>
</protein>
<gene>
    <name evidence="1" type="ORF">JAO74_09880</name>
</gene>
<name>A0ABS0XQN8_9SPHN</name>
<dbReference type="Proteomes" id="UP000640426">
    <property type="component" value="Unassembled WGS sequence"/>
</dbReference>
<dbReference type="EMBL" id="JAELXS010000005">
    <property type="protein sequence ID" value="MBJ6122100.1"/>
    <property type="molecule type" value="Genomic_DNA"/>
</dbReference>
<sequence length="152" mass="15592">MTPLFLLPLAAAVAATPAPLSLETKVLAETRVAAADGTTRIALVAPRRIVPGDQVVVQVVYRNAGRQPIDGLVIANPLPQGLAYRDAGAASAAPELSVDGRTFGTLATLRVPVAAGGTRPAGVGDVTHVRWRVPNPVAAGSSGQFAFRAIVR</sequence>